<keyword evidence="3 7" id="KW-0812">Transmembrane</keyword>
<evidence type="ECO:0000256" key="5">
    <source>
        <dbReference type="ARBA" id="ARBA00022989"/>
    </source>
</evidence>
<keyword evidence="2" id="KW-1003">Cell membrane</keyword>
<accession>A0A9D1M9V3</accession>
<dbReference type="SMART" id="SM00014">
    <property type="entry name" value="acidPPc"/>
    <property type="match status" value="1"/>
</dbReference>
<evidence type="ECO:0000313" key="9">
    <source>
        <dbReference type="EMBL" id="HIU56244.1"/>
    </source>
</evidence>
<reference evidence="9" key="1">
    <citation type="submission" date="2020-10" db="EMBL/GenBank/DDBJ databases">
        <authorList>
            <person name="Gilroy R."/>
        </authorList>
    </citation>
    <scope>NUCLEOTIDE SEQUENCE</scope>
    <source>
        <strain evidence="9">USAMLcec3-3695</strain>
    </source>
</reference>
<dbReference type="GO" id="GO:0005886">
    <property type="term" value="C:plasma membrane"/>
    <property type="evidence" value="ECO:0007669"/>
    <property type="project" value="UniProtKB-SubCell"/>
</dbReference>
<feature type="transmembrane region" description="Helical" evidence="7">
    <location>
        <begin position="128"/>
        <end position="148"/>
    </location>
</feature>
<keyword evidence="4" id="KW-0378">Hydrolase</keyword>
<feature type="domain" description="Phosphatidic acid phosphatase type 2/haloperoxidase" evidence="8">
    <location>
        <begin position="57"/>
        <end position="169"/>
    </location>
</feature>
<evidence type="ECO:0000256" key="3">
    <source>
        <dbReference type="ARBA" id="ARBA00022692"/>
    </source>
</evidence>
<evidence type="ECO:0000313" key="10">
    <source>
        <dbReference type="Proteomes" id="UP000824109"/>
    </source>
</evidence>
<comment type="subcellular location">
    <subcellularLocation>
        <location evidence="1">Cell membrane</location>
        <topology evidence="1">Multi-pass membrane protein</topology>
    </subcellularLocation>
</comment>
<dbReference type="SUPFAM" id="SSF48317">
    <property type="entry name" value="Acid phosphatase/Vanadium-dependent haloperoxidase"/>
    <property type="match status" value="1"/>
</dbReference>
<dbReference type="PANTHER" id="PTHR14969:SF62">
    <property type="entry name" value="DECAPRENYLPHOSPHORYL-5-PHOSPHORIBOSE PHOSPHATASE RV3807C-RELATED"/>
    <property type="match status" value="1"/>
</dbReference>
<name>A0A9D1M9V3_9FIRM</name>
<keyword evidence="6 7" id="KW-0472">Membrane</keyword>
<evidence type="ECO:0000256" key="1">
    <source>
        <dbReference type="ARBA" id="ARBA00004651"/>
    </source>
</evidence>
<keyword evidence="5 7" id="KW-1133">Transmembrane helix</keyword>
<evidence type="ECO:0000256" key="2">
    <source>
        <dbReference type="ARBA" id="ARBA00022475"/>
    </source>
</evidence>
<dbReference type="Pfam" id="PF01569">
    <property type="entry name" value="PAP2"/>
    <property type="match status" value="1"/>
</dbReference>
<dbReference type="AlphaFoldDB" id="A0A9D1M9V3"/>
<feature type="transmembrane region" description="Helical" evidence="7">
    <location>
        <begin position="31"/>
        <end position="52"/>
    </location>
</feature>
<gene>
    <name evidence="9" type="ORF">IAA61_00360</name>
</gene>
<comment type="caution">
    <text evidence="9">The sequence shown here is derived from an EMBL/GenBank/DDBJ whole genome shotgun (WGS) entry which is preliminary data.</text>
</comment>
<protein>
    <submittedName>
        <fullName evidence="9">Phosphatase PAP2 family protein</fullName>
    </submittedName>
</protein>
<reference evidence="9" key="2">
    <citation type="journal article" date="2021" name="PeerJ">
        <title>Extensive microbial diversity within the chicken gut microbiome revealed by metagenomics and culture.</title>
        <authorList>
            <person name="Gilroy R."/>
            <person name="Ravi A."/>
            <person name="Getino M."/>
            <person name="Pursley I."/>
            <person name="Horton D.L."/>
            <person name="Alikhan N.F."/>
            <person name="Baker D."/>
            <person name="Gharbi K."/>
            <person name="Hall N."/>
            <person name="Watson M."/>
            <person name="Adriaenssens E.M."/>
            <person name="Foster-Nyarko E."/>
            <person name="Jarju S."/>
            <person name="Secka A."/>
            <person name="Antonio M."/>
            <person name="Oren A."/>
            <person name="Chaudhuri R.R."/>
            <person name="La Ragione R."/>
            <person name="Hildebrand F."/>
            <person name="Pallen M.J."/>
        </authorList>
    </citation>
    <scope>NUCLEOTIDE SEQUENCE</scope>
    <source>
        <strain evidence="9">USAMLcec3-3695</strain>
    </source>
</reference>
<evidence type="ECO:0000256" key="6">
    <source>
        <dbReference type="ARBA" id="ARBA00023136"/>
    </source>
</evidence>
<evidence type="ECO:0000259" key="8">
    <source>
        <dbReference type="SMART" id="SM00014"/>
    </source>
</evidence>
<organism evidence="9 10">
    <name type="scientific">Candidatus Ornithomonoglobus merdipullorum</name>
    <dbReference type="NCBI Taxonomy" id="2840895"/>
    <lineage>
        <taxon>Bacteria</taxon>
        <taxon>Bacillati</taxon>
        <taxon>Bacillota</taxon>
        <taxon>Clostridia</taxon>
        <taxon>Candidatus Ornithomonoglobus</taxon>
    </lineage>
</organism>
<dbReference type="Proteomes" id="UP000824109">
    <property type="component" value="Unassembled WGS sequence"/>
</dbReference>
<evidence type="ECO:0000256" key="4">
    <source>
        <dbReference type="ARBA" id="ARBA00022801"/>
    </source>
</evidence>
<dbReference type="PANTHER" id="PTHR14969">
    <property type="entry name" value="SPHINGOSINE-1-PHOSPHATE PHOSPHOHYDROLASE"/>
    <property type="match status" value="1"/>
</dbReference>
<feature type="transmembrane region" description="Helical" evidence="7">
    <location>
        <begin position="154"/>
        <end position="172"/>
    </location>
</feature>
<dbReference type="InterPro" id="IPR000326">
    <property type="entry name" value="PAP2/HPO"/>
</dbReference>
<dbReference type="Gene3D" id="1.20.144.10">
    <property type="entry name" value="Phosphatidic acid phosphatase type 2/haloperoxidase"/>
    <property type="match status" value="2"/>
</dbReference>
<evidence type="ECO:0000256" key="7">
    <source>
        <dbReference type="SAM" id="Phobius"/>
    </source>
</evidence>
<proteinExistence type="predicted"/>
<sequence length="180" mass="19196">MRTIFAADTWLLLWIQENMRTPWLTSVLTRITHLGDAGVVWILLSAALLIFVKTRRSGICASVSLAAVYVVNDLVLKNIFERLRPFEASDAVTALIAHPGGASFPSGHTASAFAVAAALVLSHAPRYVSVSASVLALLIAFSRVYLGVHYPTDVIAGAAVGIAVGAITAWAVKKVKHESF</sequence>
<dbReference type="EMBL" id="DVNB01000003">
    <property type="protein sequence ID" value="HIU56244.1"/>
    <property type="molecule type" value="Genomic_DNA"/>
</dbReference>
<dbReference type="GO" id="GO:0016787">
    <property type="term" value="F:hydrolase activity"/>
    <property type="evidence" value="ECO:0007669"/>
    <property type="project" value="UniProtKB-KW"/>
</dbReference>
<dbReference type="CDD" id="cd03392">
    <property type="entry name" value="PAP2_like_2"/>
    <property type="match status" value="1"/>
</dbReference>
<dbReference type="InterPro" id="IPR036938">
    <property type="entry name" value="PAP2/HPO_sf"/>
</dbReference>